<keyword evidence="5 6" id="KW-0472">Membrane</keyword>
<feature type="transmembrane region" description="Helical" evidence="6">
    <location>
        <begin position="340"/>
        <end position="360"/>
    </location>
</feature>
<evidence type="ECO:0000313" key="8">
    <source>
        <dbReference type="EMBL" id="GAA3641267.1"/>
    </source>
</evidence>
<keyword evidence="9" id="KW-1185">Reference proteome</keyword>
<feature type="transmembrane region" description="Helical" evidence="6">
    <location>
        <begin position="233"/>
        <end position="256"/>
    </location>
</feature>
<dbReference type="InterPro" id="IPR011701">
    <property type="entry name" value="MFS"/>
</dbReference>
<evidence type="ECO:0000256" key="3">
    <source>
        <dbReference type="ARBA" id="ARBA00022692"/>
    </source>
</evidence>
<evidence type="ECO:0000259" key="7">
    <source>
        <dbReference type="PROSITE" id="PS50850"/>
    </source>
</evidence>
<feature type="transmembrane region" description="Helical" evidence="6">
    <location>
        <begin position="209"/>
        <end position="227"/>
    </location>
</feature>
<evidence type="ECO:0000256" key="6">
    <source>
        <dbReference type="SAM" id="Phobius"/>
    </source>
</evidence>
<keyword evidence="3 6" id="KW-0812">Transmembrane</keyword>
<evidence type="ECO:0000256" key="2">
    <source>
        <dbReference type="ARBA" id="ARBA00022448"/>
    </source>
</evidence>
<sequence length="464" mass="47455">MSVVTENRPARAAYLPNGPHARVAVAIASLGFFLITLDISIVNVALAQIRAELGGGTVGQQWIIDGYTLLFAALLLFAGNLSDRIGAKRALALGVVVFGLTSAACALAPSAALLIAARCAQGAGAAIMLPASMSLVREAFPDPARRARALGVWAVGGAVAGLVGQPLGGFLTTFDWRWVFTINLPVCAGMLVLLTIVARSPIRPAPFDWAGQILAVIGMSTLIYGLIEGGHAGFGTVPVIVALTVAVAGLVGFVIVQARVRHPMMPLELFRARGFRLALPVGFAFMVGNYGNVFVVSLFLQQQLGLSPLHAGLVFLPSAFFAITANLASGPVTNRFGARLPVVAGLTSMAVGLAAQVITAPLGSPILVALCLIPVGAGGALAMPSVTGVVLEGVPGRQAGTASAVFNTFRQVGGAVAIAVFGAMIADPDQVVGGLRLSLGIATTLLLLAALSSLRIQPRTDPLA</sequence>
<accession>A0ABP7AVT7</accession>
<evidence type="ECO:0000313" key="9">
    <source>
        <dbReference type="Proteomes" id="UP001501490"/>
    </source>
</evidence>
<dbReference type="Proteomes" id="UP001501490">
    <property type="component" value="Unassembled WGS sequence"/>
</dbReference>
<protein>
    <submittedName>
        <fullName evidence="8">MFS transporter</fullName>
    </submittedName>
</protein>
<dbReference type="InterPro" id="IPR036259">
    <property type="entry name" value="MFS_trans_sf"/>
</dbReference>
<dbReference type="SUPFAM" id="SSF103473">
    <property type="entry name" value="MFS general substrate transporter"/>
    <property type="match status" value="1"/>
</dbReference>
<proteinExistence type="predicted"/>
<dbReference type="EMBL" id="BAABAB010000051">
    <property type="protein sequence ID" value="GAA3641267.1"/>
    <property type="molecule type" value="Genomic_DNA"/>
</dbReference>
<feature type="transmembrane region" description="Helical" evidence="6">
    <location>
        <begin position="152"/>
        <end position="172"/>
    </location>
</feature>
<feature type="transmembrane region" description="Helical" evidence="6">
    <location>
        <begin position="21"/>
        <end position="42"/>
    </location>
</feature>
<dbReference type="Gene3D" id="1.20.1720.10">
    <property type="entry name" value="Multidrug resistance protein D"/>
    <property type="match status" value="1"/>
</dbReference>
<dbReference type="Pfam" id="PF07690">
    <property type="entry name" value="MFS_1"/>
    <property type="match status" value="1"/>
</dbReference>
<reference evidence="9" key="1">
    <citation type="journal article" date="2019" name="Int. J. Syst. Evol. Microbiol.">
        <title>The Global Catalogue of Microorganisms (GCM) 10K type strain sequencing project: providing services to taxonomists for standard genome sequencing and annotation.</title>
        <authorList>
            <consortium name="The Broad Institute Genomics Platform"/>
            <consortium name="The Broad Institute Genome Sequencing Center for Infectious Disease"/>
            <person name="Wu L."/>
            <person name="Ma J."/>
        </authorList>
    </citation>
    <scope>NUCLEOTIDE SEQUENCE [LARGE SCALE GENOMIC DNA]</scope>
    <source>
        <strain evidence="9">JCM 16929</strain>
    </source>
</reference>
<feature type="transmembrane region" description="Helical" evidence="6">
    <location>
        <begin position="91"/>
        <end position="116"/>
    </location>
</feature>
<dbReference type="InterPro" id="IPR020846">
    <property type="entry name" value="MFS_dom"/>
</dbReference>
<keyword evidence="2" id="KW-0813">Transport</keyword>
<feature type="transmembrane region" description="Helical" evidence="6">
    <location>
        <begin position="277"/>
        <end position="300"/>
    </location>
</feature>
<dbReference type="PANTHER" id="PTHR42718">
    <property type="entry name" value="MAJOR FACILITATOR SUPERFAMILY MULTIDRUG TRANSPORTER MFSC"/>
    <property type="match status" value="1"/>
</dbReference>
<keyword evidence="4 6" id="KW-1133">Transmembrane helix</keyword>
<comment type="subcellular location">
    <subcellularLocation>
        <location evidence="1">Cell membrane</location>
        <topology evidence="1">Multi-pass membrane protein</topology>
    </subcellularLocation>
</comment>
<dbReference type="CDD" id="cd17321">
    <property type="entry name" value="MFS_MMR_MDR_like"/>
    <property type="match status" value="1"/>
</dbReference>
<comment type="caution">
    <text evidence="8">The sequence shown here is derived from an EMBL/GenBank/DDBJ whole genome shotgun (WGS) entry which is preliminary data.</text>
</comment>
<feature type="transmembrane region" description="Helical" evidence="6">
    <location>
        <begin position="62"/>
        <end position="79"/>
    </location>
</feature>
<feature type="transmembrane region" description="Helical" evidence="6">
    <location>
        <begin position="403"/>
        <end position="425"/>
    </location>
</feature>
<dbReference type="Gene3D" id="1.20.1250.20">
    <property type="entry name" value="MFS general substrate transporter like domains"/>
    <property type="match status" value="1"/>
</dbReference>
<feature type="transmembrane region" description="Helical" evidence="6">
    <location>
        <begin position="431"/>
        <end position="451"/>
    </location>
</feature>
<feature type="transmembrane region" description="Helical" evidence="6">
    <location>
        <begin position="178"/>
        <end position="197"/>
    </location>
</feature>
<organism evidence="8 9">
    <name type="scientific">Microlunatus ginsengisoli</name>
    <dbReference type="NCBI Taxonomy" id="363863"/>
    <lineage>
        <taxon>Bacteria</taxon>
        <taxon>Bacillati</taxon>
        <taxon>Actinomycetota</taxon>
        <taxon>Actinomycetes</taxon>
        <taxon>Propionibacteriales</taxon>
        <taxon>Propionibacteriaceae</taxon>
        <taxon>Microlunatus</taxon>
    </lineage>
</organism>
<evidence type="ECO:0000256" key="4">
    <source>
        <dbReference type="ARBA" id="ARBA00022989"/>
    </source>
</evidence>
<name>A0ABP7AVT7_9ACTN</name>
<dbReference type="PROSITE" id="PS50850">
    <property type="entry name" value="MFS"/>
    <property type="match status" value="1"/>
</dbReference>
<feature type="transmembrane region" description="Helical" evidence="6">
    <location>
        <begin position="306"/>
        <end position="328"/>
    </location>
</feature>
<evidence type="ECO:0000256" key="5">
    <source>
        <dbReference type="ARBA" id="ARBA00023136"/>
    </source>
</evidence>
<dbReference type="RefSeq" id="WP_344809789.1">
    <property type="nucleotide sequence ID" value="NZ_BAABAB010000051.1"/>
</dbReference>
<feature type="transmembrane region" description="Helical" evidence="6">
    <location>
        <begin position="122"/>
        <end position="140"/>
    </location>
</feature>
<evidence type="ECO:0000256" key="1">
    <source>
        <dbReference type="ARBA" id="ARBA00004651"/>
    </source>
</evidence>
<dbReference type="PANTHER" id="PTHR42718:SF9">
    <property type="entry name" value="MAJOR FACILITATOR SUPERFAMILY MULTIDRUG TRANSPORTER MFSC"/>
    <property type="match status" value="1"/>
</dbReference>
<feature type="domain" description="Major facilitator superfamily (MFS) profile" evidence="7">
    <location>
        <begin position="24"/>
        <end position="461"/>
    </location>
</feature>
<gene>
    <name evidence="8" type="ORF">GCM10022236_49930</name>
</gene>
<feature type="transmembrane region" description="Helical" evidence="6">
    <location>
        <begin position="366"/>
        <end position="391"/>
    </location>
</feature>